<dbReference type="Proteomes" id="UP000199758">
    <property type="component" value="Unassembled WGS sequence"/>
</dbReference>
<keyword evidence="4" id="KW-1185">Reference proteome</keyword>
<comment type="similarity">
    <text evidence="1">Belongs to the GSP E family.</text>
</comment>
<reference evidence="3 4" key="1">
    <citation type="submission" date="2016-11" db="EMBL/GenBank/DDBJ databases">
        <authorList>
            <person name="Jaros S."/>
            <person name="Januszkiewicz K."/>
            <person name="Wedrychowicz H."/>
        </authorList>
    </citation>
    <scope>NUCLEOTIDE SEQUENCE [LARGE SCALE GENOMIC DNA]</scope>
    <source>
        <strain evidence="3 4">CGMCC 1.7049</strain>
    </source>
</reference>
<dbReference type="GO" id="GO:0016887">
    <property type="term" value="F:ATP hydrolysis activity"/>
    <property type="evidence" value="ECO:0007669"/>
    <property type="project" value="InterPro"/>
</dbReference>
<dbReference type="SUPFAM" id="SSF52540">
    <property type="entry name" value="P-loop containing nucleoside triphosphate hydrolases"/>
    <property type="match status" value="1"/>
</dbReference>
<proteinExistence type="inferred from homology"/>
<dbReference type="InterPro" id="IPR001482">
    <property type="entry name" value="T2SS/T4SS_dom"/>
</dbReference>
<dbReference type="CDD" id="cd01131">
    <property type="entry name" value="PilT"/>
    <property type="match status" value="1"/>
</dbReference>
<evidence type="ECO:0000313" key="4">
    <source>
        <dbReference type="Proteomes" id="UP000199758"/>
    </source>
</evidence>
<feature type="domain" description="Bacterial type II secretion system protein E" evidence="2">
    <location>
        <begin position="121"/>
        <end position="292"/>
    </location>
</feature>
<dbReference type="InterPro" id="IPR006321">
    <property type="entry name" value="PilT/PilU"/>
</dbReference>
<accession>A0A1M5NY93</accession>
<name>A0A1M5NY93_9GAMM</name>
<protein>
    <submittedName>
        <fullName evidence="3">Twitching motility protein PilU</fullName>
    </submittedName>
</protein>
<dbReference type="RefSeq" id="WP_072896901.1">
    <property type="nucleotide sequence ID" value="NZ_FQWZ01000004.1"/>
</dbReference>
<gene>
    <name evidence="3" type="ORF">SAMN04488068_1912</name>
</gene>
<evidence type="ECO:0000313" key="3">
    <source>
        <dbReference type="EMBL" id="SHG94159.1"/>
    </source>
</evidence>
<dbReference type="Gene3D" id="3.30.450.90">
    <property type="match status" value="1"/>
</dbReference>
<dbReference type="GO" id="GO:0005524">
    <property type="term" value="F:ATP binding"/>
    <property type="evidence" value="ECO:0007669"/>
    <property type="project" value="InterPro"/>
</dbReference>
<dbReference type="EMBL" id="FQWZ01000004">
    <property type="protein sequence ID" value="SHG94159.1"/>
    <property type="molecule type" value="Genomic_DNA"/>
</dbReference>
<dbReference type="PANTHER" id="PTHR30486:SF12">
    <property type="entry name" value="TYPE IV PILUS ATPASE PILU"/>
    <property type="match status" value="1"/>
</dbReference>
<sequence>MSKLLPYLKLAVDKNGSDLFFSVGAPPMLKIEGVMMAVGKILLTPQTLGELVDDAVTPQQREKLSRDLELDLALHVGTLGRFRVNLFHQRGHVGMVLRHVKADIPTLDDVAAPEVLKSLSLLKRGLILVVGATGSGKSTTLAAMIRHRNHSGGGHILTVEDPIEFLHPNHQCIVNQREVGQDTASFERALASALREAPDIVMVGEIRTREVMDACVQLANTGHLALSSLHANNAAQALQRVVNLYPADRRQQLYLDLSLTLRAIVSQRLVRTKDGRRCAAYEVLINTPFVQELILTQRIDEIQNVMDQSSSNGMQTFDQSLHELWKSGKIELSEALDNADSRSNLEARIAFGG</sequence>
<dbReference type="Pfam" id="PF00437">
    <property type="entry name" value="T2SSE"/>
    <property type="match status" value="1"/>
</dbReference>
<dbReference type="PANTHER" id="PTHR30486">
    <property type="entry name" value="TWITCHING MOTILITY PROTEIN PILT"/>
    <property type="match status" value="1"/>
</dbReference>
<dbReference type="InterPro" id="IPR050921">
    <property type="entry name" value="T4SS_GSP_E_ATPase"/>
</dbReference>
<dbReference type="Gene3D" id="3.40.50.300">
    <property type="entry name" value="P-loop containing nucleotide triphosphate hydrolases"/>
    <property type="match status" value="1"/>
</dbReference>
<evidence type="ECO:0000259" key="2">
    <source>
        <dbReference type="Pfam" id="PF00437"/>
    </source>
</evidence>
<dbReference type="OrthoDB" id="6189814at2"/>
<evidence type="ECO:0000256" key="1">
    <source>
        <dbReference type="ARBA" id="ARBA00006611"/>
    </source>
</evidence>
<organism evidence="3 4">
    <name type="scientific">Hydrocarboniphaga daqingensis</name>
    <dbReference type="NCBI Taxonomy" id="490188"/>
    <lineage>
        <taxon>Bacteria</taxon>
        <taxon>Pseudomonadati</taxon>
        <taxon>Pseudomonadota</taxon>
        <taxon>Gammaproteobacteria</taxon>
        <taxon>Nevskiales</taxon>
        <taxon>Nevskiaceae</taxon>
        <taxon>Hydrocarboniphaga</taxon>
    </lineage>
</organism>
<dbReference type="InterPro" id="IPR027417">
    <property type="entry name" value="P-loop_NTPase"/>
</dbReference>
<dbReference type="STRING" id="490188.SAMN04488068_1912"/>
<dbReference type="AlphaFoldDB" id="A0A1M5NY93"/>
<dbReference type="NCBIfam" id="TIGR01420">
    <property type="entry name" value="pilT_fam"/>
    <property type="match status" value="1"/>
</dbReference>